<reference evidence="1" key="1">
    <citation type="submission" date="2012-12" db="EMBL/GenBank/DDBJ databases">
        <title>Identification and characterization of a phenylalanine ammonia-lyase gene family in Isatis indigotica Fort.</title>
        <authorList>
            <person name="Liu Q."/>
            <person name="Chen J."/>
            <person name="Zhou X."/>
            <person name="Di P."/>
            <person name="Xiao Y."/>
            <person name="Xuan H."/>
            <person name="Zhang L."/>
            <person name="Chen W."/>
        </authorList>
    </citation>
    <scope>NUCLEOTIDE SEQUENCE</scope>
    <source>
        <tissue evidence="1">Salivary gland</tissue>
    </source>
</reference>
<dbReference type="GO" id="GO:0004519">
    <property type="term" value="F:endonuclease activity"/>
    <property type="evidence" value="ECO:0007669"/>
    <property type="project" value="UniProtKB-KW"/>
</dbReference>
<keyword evidence="1" id="KW-0540">Nuclease</keyword>
<evidence type="ECO:0000313" key="1">
    <source>
        <dbReference type="EMBL" id="JAA65771.1"/>
    </source>
</evidence>
<organism evidence="1">
    <name type="scientific">Ixodes ricinus</name>
    <name type="common">Common tick</name>
    <name type="synonym">Acarus ricinus</name>
    <dbReference type="NCBI Taxonomy" id="34613"/>
    <lineage>
        <taxon>Eukaryota</taxon>
        <taxon>Metazoa</taxon>
        <taxon>Ecdysozoa</taxon>
        <taxon>Arthropoda</taxon>
        <taxon>Chelicerata</taxon>
        <taxon>Arachnida</taxon>
        <taxon>Acari</taxon>
        <taxon>Parasitiformes</taxon>
        <taxon>Ixodida</taxon>
        <taxon>Ixodoidea</taxon>
        <taxon>Ixodidae</taxon>
        <taxon>Ixodinae</taxon>
        <taxon>Ixodes</taxon>
    </lineage>
</organism>
<dbReference type="AlphaFoldDB" id="A0A0K8R3Z9"/>
<proteinExistence type="evidence at transcript level"/>
<sequence>MKTMKNSKQPSLRDVVVEVEVECAVEEVEEAIELRDHGGTSTVLLPFMLPENVEVADGDGRPVKVHPFFEGLEYGGIVALSSCCRIPAGLTYLRRAIVHVSSKSSSHSLLCSACSVELHCNIQDSTAG</sequence>
<protein>
    <submittedName>
        <fullName evidence="1">Putative endonuclease</fullName>
    </submittedName>
</protein>
<accession>A0A0K8R3Z9</accession>
<keyword evidence="1" id="KW-0378">Hydrolase</keyword>
<dbReference type="EMBL" id="GADI01008037">
    <property type="protein sequence ID" value="JAA65771.1"/>
    <property type="molecule type" value="mRNA"/>
</dbReference>
<keyword evidence="1" id="KW-0255">Endonuclease</keyword>
<name>A0A0K8R3Z9_IXORI</name>